<keyword evidence="1" id="KW-0472">Membrane</keyword>
<dbReference type="Gene3D" id="3.40.50.300">
    <property type="entry name" value="P-loop containing nucleotide triphosphate hydrolases"/>
    <property type="match status" value="1"/>
</dbReference>
<keyword evidence="4" id="KW-1185">Reference proteome</keyword>
<dbReference type="SMART" id="SM00382">
    <property type="entry name" value="AAA"/>
    <property type="match status" value="1"/>
</dbReference>
<evidence type="ECO:0000256" key="1">
    <source>
        <dbReference type="SAM" id="Phobius"/>
    </source>
</evidence>
<feature type="domain" description="AAA+ ATPase" evidence="2">
    <location>
        <begin position="318"/>
        <end position="458"/>
    </location>
</feature>
<dbReference type="RefSeq" id="WP_285613161.1">
    <property type="nucleotide sequence ID" value="NZ_BSSD01000013.1"/>
</dbReference>
<protein>
    <recommendedName>
        <fullName evidence="2">AAA+ ATPase domain-containing protein</fullName>
    </recommendedName>
</protein>
<proteinExistence type="predicted"/>
<keyword evidence="1" id="KW-1133">Transmembrane helix</keyword>
<dbReference type="InterPro" id="IPR003593">
    <property type="entry name" value="AAA+_ATPase"/>
</dbReference>
<dbReference type="SUPFAM" id="SSF52540">
    <property type="entry name" value="P-loop containing nucleoside triphosphate hydrolases"/>
    <property type="match status" value="1"/>
</dbReference>
<comment type="caution">
    <text evidence="3">The sequence shown here is derived from an EMBL/GenBank/DDBJ whole genome shotgun (WGS) entry which is preliminary data.</text>
</comment>
<keyword evidence="1" id="KW-0812">Transmembrane</keyword>
<reference evidence="3" key="1">
    <citation type="submission" date="2023-02" db="EMBL/GenBank/DDBJ databases">
        <title>Actinokineospora globicatena NBRC 15670.</title>
        <authorList>
            <person name="Ichikawa N."/>
            <person name="Sato H."/>
            <person name="Tonouchi N."/>
        </authorList>
    </citation>
    <scope>NUCLEOTIDE SEQUENCE</scope>
    <source>
        <strain evidence="3">NBRC 15670</strain>
    </source>
</reference>
<dbReference type="InterPro" id="IPR003959">
    <property type="entry name" value="ATPase_AAA_core"/>
</dbReference>
<dbReference type="InterPro" id="IPR027417">
    <property type="entry name" value="P-loop_NTPase"/>
</dbReference>
<gene>
    <name evidence="3" type="ORF">Aglo03_61530</name>
</gene>
<dbReference type="GO" id="GO:0005524">
    <property type="term" value="F:ATP binding"/>
    <property type="evidence" value="ECO:0007669"/>
    <property type="project" value="InterPro"/>
</dbReference>
<dbReference type="Pfam" id="PF00004">
    <property type="entry name" value="AAA"/>
    <property type="match status" value="1"/>
</dbReference>
<dbReference type="AlphaFoldDB" id="A0A9W6QTM1"/>
<evidence type="ECO:0000313" key="3">
    <source>
        <dbReference type="EMBL" id="GLW95337.1"/>
    </source>
</evidence>
<sequence>MRRDPPITLRGALKILGRDDHPWLTRINSLLGGVVLVSGPLSLVGAAFGAIWQMVDQKSEANTRIREVLDTIGGRLMGTSGLHRQDLVVAAHSTIVLAAYSTAVTKHIDVQLGDEQKALIADLRRAEGQKLVEALYTAEIPTPSAVASFEANLAALEDWAKLVGFVVFDVFGLPGDWTTINRRIIDDFADQYRSYFLTLAAQVPDFKVWADQVAQDNVARGLAAITDLLGHGPAADPRDHRSLVAMANRAELDKPIVDAADSLVRFPAVSDVFLTPRYRLTLSGGEGRISNEKWWQLRPVHHDLAVMLARHFGTPTALTRPLLLLGHPGAGKSVLMTALAAMLPASDYTVVRVRLRHVDAGASVAGQVAQALELATNNRVAWSDLDGSGDTVRVVLLDGLDELLQATTADRTGYLRDVEQFQRTEAAMGQPVAVVVTSRTLVADRVTVQPGTPVVKIEEFDVGQIKAWLSVWNRTNADTRSLPLANALALPGLARQPLLLMMLAIYCANPGVPLPDAGMSLADLYDKLLTSFAQREIEKSADSVDKLLWRLSIAAIGMLNRGAQYLSEADLTADLAALGDKSLSGGQVLSQFFFIHASEATTARGSVRGYEFLHATFGEYLVASRVVEVLRDVADSSHGRRAIHEPDDDLLFALLSHQPLATQRPTIEFIGEQLRLLDADERESIERTLDHLLRTFRRRNPVNRYPTYLPDASDQVTGLATYSANLVLLRLHLAAGFDHEKLWPDGGWEAVLRLWTAGLDQQGLSAVVRCLIRRGDRLEPAGPPPAHTALLVAGLSGDTWTAERIRLGTVFLDDVPRSGDLRAPKMLAHAIVGILLPKLRVDPAYLLTEITEQLFELQRTDQVSSPDGDLGVDVQRPWRA</sequence>
<evidence type="ECO:0000259" key="2">
    <source>
        <dbReference type="SMART" id="SM00382"/>
    </source>
</evidence>
<evidence type="ECO:0000313" key="4">
    <source>
        <dbReference type="Proteomes" id="UP001165042"/>
    </source>
</evidence>
<dbReference type="EMBL" id="BSSD01000013">
    <property type="protein sequence ID" value="GLW95337.1"/>
    <property type="molecule type" value="Genomic_DNA"/>
</dbReference>
<organism evidence="3 4">
    <name type="scientific">Actinokineospora globicatena</name>
    <dbReference type="NCBI Taxonomy" id="103729"/>
    <lineage>
        <taxon>Bacteria</taxon>
        <taxon>Bacillati</taxon>
        <taxon>Actinomycetota</taxon>
        <taxon>Actinomycetes</taxon>
        <taxon>Pseudonocardiales</taxon>
        <taxon>Pseudonocardiaceae</taxon>
        <taxon>Actinokineospora</taxon>
    </lineage>
</organism>
<dbReference type="GO" id="GO:0016887">
    <property type="term" value="F:ATP hydrolysis activity"/>
    <property type="evidence" value="ECO:0007669"/>
    <property type="project" value="InterPro"/>
</dbReference>
<dbReference type="Pfam" id="PF22738">
    <property type="entry name" value="NNH7"/>
    <property type="match status" value="1"/>
</dbReference>
<accession>A0A9W6QTM1</accession>
<dbReference type="InterPro" id="IPR054567">
    <property type="entry name" value="NNH7"/>
</dbReference>
<feature type="transmembrane region" description="Helical" evidence="1">
    <location>
        <begin position="30"/>
        <end position="52"/>
    </location>
</feature>
<name>A0A9W6QTM1_9PSEU</name>
<dbReference type="Proteomes" id="UP001165042">
    <property type="component" value="Unassembled WGS sequence"/>
</dbReference>